<protein>
    <submittedName>
        <fullName evidence="2">Uncharacterized protein</fullName>
    </submittedName>
</protein>
<feature type="non-terminal residue" evidence="2">
    <location>
        <position position="1"/>
    </location>
</feature>
<feature type="compositionally biased region" description="Polar residues" evidence="1">
    <location>
        <begin position="1"/>
        <end position="11"/>
    </location>
</feature>
<name>A0A6J4H419_9PSEU</name>
<reference evidence="2" key="1">
    <citation type="submission" date="2020-02" db="EMBL/GenBank/DDBJ databases">
        <authorList>
            <person name="Meier V. D."/>
        </authorList>
    </citation>
    <scope>NUCLEOTIDE SEQUENCE</scope>
    <source>
        <strain evidence="2">AVDCRST_MAG54</strain>
    </source>
</reference>
<dbReference type="EMBL" id="CADCTH010000015">
    <property type="protein sequence ID" value="CAA9210829.1"/>
    <property type="molecule type" value="Genomic_DNA"/>
</dbReference>
<feature type="non-terminal residue" evidence="2">
    <location>
        <position position="43"/>
    </location>
</feature>
<accession>A0A6J4H419</accession>
<dbReference type="AlphaFoldDB" id="A0A6J4H419"/>
<feature type="region of interest" description="Disordered" evidence="1">
    <location>
        <begin position="1"/>
        <end position="43"/>
    </location>
</feature>
<evidence type="ECO:0000313" key="2">
    <source>
        <dbReference type="EMBL" id="CAA9210829.1"/>
    </source>
</evidence>
<organism evidence="2">
    <name type="scientific">uncultured Actinomycetospora sp</name>
    <dbReference type="NCBI Taxonomy" id="1135996"/>
    <lineage>
        <taxon>Bacteria</taxon>
        <taxon>Bacillati</taxon>
        <taxon>Actinomycetota</taxon>
        <taxon>Actinomycetes</taxon>
        <taxon>Pseudonocardiales</taxon>
        <taxon>Pseudonocardiaceae</taxon>
        <taxon>Actinomycetospora</taxon>
        <taxon>environmental samples</taxon>
    </lineage>
</organism>
<sequence length="43" mass="4546">CWSCWSRTARPSATRWAPPCARPATASGPSAPAPPRSRRSPGP</sequence>
<proteinExistence type="predicted"/>
<evidence type="ECO:0000256" key="1">
    <source>
        <dbReference type="SAM" id="MobiDB-lite"/>
    </source>
</evidence>
<gene>
    <name evidence="2" type="ORF">AVDCRST_MAG54-93</name>
</gene>